<dbReference type="PROSITE" id="PS51688">
    <property type="entry name" value="ICA"/>
    <property type="match status" value="1"/>
</dbReference>
<protein>
    <recommendedName>
        <fullName evidence="1">Peptidase S74 domain-containing protein</fullName>
    </recommendedName>
</protein>
<proteinExistence type="predicted"/>
<feature type="domain" description="Peptidase S74" evidence="1">
    <location>
        <begin position="1"/>
        <end position="80"/>
    </location>
</feature>
<dbReference type="InterPro" id="IPR030392">
    <property type="entry name" value="S74_ICA"/>
</dbReference>
<accession>V9SF02</accession>
<dbReference type="Proteomes" id="UP000232615">
    <property type="component" value="Segment"/>
</dbReference>
<evidence type="ECO:0000313" key="3">
    <source>
        <dbReference type="Proteomes" id="UP000232615"/>
    </source>
</evidence>
<name>V9SF02_9VIRU</name>
<keyword evidence="3" id="KW-1185">Reference proteome</keyword>
<evidence type="ECO:0000313" key="2">
    <source>
        <dbReference type="EMBL" id="AHC54896.1"/>
    </source>
</evidence>
<dbReference type="EMBL" id="KF483846">
    <property type="protein sequence ID" value="AHC54896.1"/>
    <property type="molecule type" value="Genomic_DNA"/>
</dbReference>
<reference evidence="2 3" key="1">
    <citation type="journal article" date="2014" name="Arch. Virol.">
        <title>Complete genome sequence of Tunisvirus, a new member of the proposed family Marseilleviridae.</title>
        <authorList>
            <person name="Aherfi S."/>
            <person name="Boughalmi M."/>
            <person name="Pagnier I."/>
            <person name="Fournous G."/>
            <person name="La Scola B."/>
            <person name="Raoult D."/>
            <person name="Colson P."/>
        </authorList>
    </citation>
    <scope>NUCLEOTIDE SEQUENCE [LARGE SCALE GENOMIC DNA]</scope>
    <source>
        <strain evidence="2 3">U484</strain>
    </source>
</reference>
<gene>
    <name evidence="2" type="ORF">TNS_ORF178</name>
</gene>
<organism evidence="2 3">
    <name type="scientific">Tunisvirus fontaine2</name>
    <dbReference type="NCBI Taxonomy" id="1421067"/>
    <lineage>
        <taxon>Viruses</taxon>
        <taxon>Varidnaviria</taxon>
        <taxon>Bamfordvirae</taxon>
        <taxon>Nucleocytoviricota</taxon>
        <taxon>Megaviricetes</taxon>
        <taxon>Pimascovirales</taxon>
        <taxon>Pimascovirales incertae sedis</taxon>
        <taxon>Marseilleviridae</taxon>
        <taxon>Losannavirus</taxon>
        <taxon>Losannavirus tunisense</taxon>
    </lineage>
</organism>
<sequence length="80" mass="9123">MENIKELTLDTERLQELSVKEFEVNGTKDFGLLPSEVEQVFPELVMKNAQGDAVAVRHLSLLSLLLAEVQRLTKRLEELE</sequence>
<evidence type="ECO:0000259" key="1">
    <source>
        <dbReference type="PROSITE" id="PS51688"/>
    </source>
</evidence>